<dbReference type="PANTHER" id="PTHR43685">
    <property type="entry name" value="GLYCOSYLTRANSFERASE"/>
    <property type="match status" value="1"/>
</dbReference>
<dbReference type="EMBL" id="PVZS01000006">
    <property type="protein sequence ID" value="PSC05797.1"/>
    <property type="molecule type" value="Genomic_DNA"/>
</dbReference>
<dbReference type="Pfam" id="PF00535">
    <property type="entry name" value="Glycos_transf_2"/>
    <property type="match status" value="1"/>
</dbReference>
<dbReference type="GO" id="GO:0016740">
    <property type="term" value="F:transferase activity"/>
    <property type="evidence" value="ECO:0007669"/>
    <property type="project" value="UniProtKB-KW"/>
</dbReference>
<dbReference type="PANTHER" id="PTHR43685:SF2">
    <property type="entry name" value="GLYCOSYLTRANSFERASE 2-LIKE DOMAIN-CONTAINING PROTEIN"/>
    <property type="match status" value="1"/>
</dbReference>
<dbReference type="InterPro" id="IPR001173">
    <property type="entry name" value="Glyco_trans_2-like"/>
</dbReference>
<evidence type="ECO:0000259" key="1">
    <source>
        <dbReference type="Pfam" id="PF00535"/>
    </source>
</evidence>
<proteinExistence type="predicted"/>
<keyword evidence="2" id="KW-0808">Transferase</keyword>
<gene>
    <name evidence="2" type="ORF">SLNSH_07420</name>
</gene>
<reference evidence="3" key="1">
    <citation type="submission" date="2018-03" db="EMBL/GenBank/DDBJ databases">
        <authorList>
            <person name="Sun L."/>
            <person name="Liu H."/>
            <person name="Chen W."/>
            <person name="Huang K."/>
            <person name="Liu W."/>
            <person name="Gao X."/>
        </authorList>
    </citation>
    <scope>NUCLEOTIDE SEQUENCE [LARGE SCALE GENOMIC DNA]</scope>
    <source>
        <strain evidence="3">SH9</strain>
    </source>
</reference>
<keyword evidence="3" id="KW-1185">Reference proteome</keyword>
<dbReference type="Proteomes" id="UP000239772">
    <property type="component" value="Unassembled WGS sequence"/>
</dbReference>
<sequence length="355" mass="39977">MCNTNFDKSVAVVIPYYNGSETIERAVRSVLDQKTPAAEFVVIDDGSRPEEARFVDGLAASHGFKVLRKENGGQGSARNAGVHATKSPFICFLDQDDYFLHDHICKLSSAIPTDDPRFGWVYGDLSEAEKDGSIVRTRIVSSHARHPKQDIFDLLRADMFVLPSASLISRSAFEAVGGFDTQFMGYEDDDLFLRMFRKGYTNYFVDAPVTVWCIHSGSTSFDIKMSRSRVRYFRKLAEEFPDDPVKNRYYFRDLIAPRFYVQIIGEAVSARAGLTQVDPAKTAEYVDMANQYASEVTKRTVRKGLRIKVFIHKVLLSSSMGKPVYRVAVPAFKRARNFIRFLAHTALHFGAASKA</sequence>
<protein>
    <submittedName>
        <fullName evidence="2">Glycosyltransferase family 2 protein</fullName>
    </submittedName>
</protein>
<dbReference type="OrthoDB" id="9802649at2"/>
<evidence type="ECO:0000313" key="2">
    <source>
        <dbReference type="EMBL" id="PSC05797.1"/>
    </source>
</evidence>
<accession>A0A2T1HVV0</accession>
<dbReference type="RefSeq" id="WP_106336040.1">
    <property type="nucleotide sequence ID" value="NZ_PVZS01000006.1"/>
</dbReference>
<feature type="domain" description="Glycosyltransferase 2-like" evidence="1">
    <location>
        <begin position="12"/>
        <end position="175"/>
    </location>
</feature>
<dbReference type="Gene3D" id="3.90.550.10">
    <property type="entry name" value="Spore Coat Polysaccharide Biosynthesis Protein SpsA, Chain A"/>
    <property type="match status" value="1"/>
</dbReference>
<organism evidence="2 3">
    <name type="scientific">Alsobacter soli</name>
    <dbReference type="NCBI Taxonomy" id="2109933"/>
    <lineage>
        <taxon>Bacteria</taxon>
        <taxon>Pseudomonadati</taxon>
        <taxon>Pseudomonadota</taxon>
        <taxon>Alphaproteobacteria</taxon>
        <taxon>Hyphomicrobiales</taxon>
        <taxon>Alsobacteraceae</taxon>
        <taxon>Alsobacter</taxon>
    </lineage>
</organism>
<dbReference type="InterPro" id="IPR050834">
    <property type="entry name" value="Glycosyltransf_2"/>
</dbReference>
<evidence type="ECO:0000313" key="3">
    <source>
        <dbReference type="Proteomes" id="UP000239772"/>
    </source>
</evidence>
<dbReference type="CDD" id="cd00761">
    <property type="entry name" value="Glyco_tranf_GTA_type"/>
    <property type="match status" value="1"/>
</dbReference>
<dbReference type="AlphaFoldDB" id="A0A2T1HVV0"/>
<dbReference type="SUPFAM" id="SSF53448">
    <property type="entry name" value="Nucleotide-diphospho-sugar transferases"/>
    <property type="match status" value="1"/>
</dbReference>
<dbReference type="InterPro" id="IPR029044">
    <property type="entry name" value="Nucleotide-diphossugar_trans"/>
</dbReference>
<comment type="caution">
    <text evidence="2">The sequence shown here is derived from an EMBL/GenBank/DDBJ whole genome shotgun (WGS) entry which is preliminary data.</text>
</comment>
<name>A0A2T1HVV0_9HYPH</name>